<feature type="transmembrane region" description="Helical" evidence="1">
    <location>
        <begin position="23"/>
        <end position="45"/>
    </location>
</feature>
<feature type="transmembrane region" description="Helical" evidence="1">
    <location>
        <begin position="357"/>
        <end position="377"/>
    </location>
</feature>
<feature type="transmembrane region" description="Helical" evidence="1">
    <location>
        <begin position="124"/>
        <end position="142"/>
    </location>
</feature>
<evidence type="ECO:0008006" key="4">
    <source>
        <dbReference type="Google" id="ProtNLM"/>
    </source>
</evidence>
<dbReference type="Proteomes" id="UP000756387">
    <property type="component" value="Unassembled WGS sequence"/>
</dbReference>
<dbReference type="RefSeq" id="WP_193638154.1">
    <property type="nucleotide sequence ID" value="NZ_JADCSA010000007.1"/>
</dbReference>
<sequence length="466" mass="48952">MTSPSDGKVRRVMRSLPVPARRLRALVSIEGLLAVGLVTALFVLSLEVEALGGSTPYRNAGLAITTVCALAVAVRAALVRAEGAAGIRGRYLAPLGRLLRDPLALSAGVYFAYSGIHSLVVDRYVLATGLALIALLLVSAMNQVDVSRLVVALRWGFLALLALLLVPALTSGGYDETKRVWIDILPGRYFGWSNPNALALLAGIGILLALPSLRSRVGALLVLLSSILLALTASYTTLIALPVAIVVFYVFAHPKSALLLKPLPRVKVGLLQGVTLLVAAAILVGTAQIGTAWGIRLLDDLQDRLLLSNRSALWSDLLTQTRDEHTFLTGLGSMRLGEYTMEILGVQTAHSTLLQSYLAGGFLMAALLIITATVAVFRTLQSLSATRSLPGRLALALALYLCVVALTSTQPASPPVLLLVLLLAGALPTRRPAPAPAADTAAPSDDVVIETDDVASHPAKPPHSAG</sequence>
<feature type="transmembrane region" description="Helical" evidence="1">
    <location>
        <begin position="270"/>
        <end position="295"/>
    </location>
</feature>
<evidence type="ECO:0000313" key="3">
    <source>
        <dbReference type="Proteomes" id="UP000756387"/>
    </source>
</evidence>
<comment type="caution">
    <text evidence="2">The sequence shown here is derived from an EMBL/GenBank/DDBJ whole genome shotgun (WGS) entry which is preliminary data.</text>
</comment>
<proteinExistence type="predicted"/>
<name>A0ABR9RTX4_9ACTN</name>
<evidence type="ECO:0000313" key="2">
    <source>
        <dbReference type="EMBL" id="MBE7324830.1"/>
    </source>
</evidence>
<evidence type="ECO:0000256" key="1">
    <source>
        <dbReference type="SAM" id="Phobius"/>
    </source>
</evidence>
<protein>
    <recommendedName>
        <fullName evidence="4">O-antigen ligase family protein</fullName>
    </recommendedName>
</protein>
<keyword evidence="1" id="KW-0812">Transmembrane</keyword>
<keyword evidence="1" id="KW-0472">Membrane</keyword>
<feature type="transmembrane region" description="Helical" evidence="1">
    <location>
        <begin position="397"/>
        <end position="424"/>
    </location>
</feature>
<gene>
    <name evidence="2" type="ORF">IEQ44_09200</name>
</gene>
<keyword evidence="3" id="KW-1185">Reference proteome</keyword>
<feature type="transmembrane region" description="Helical" evidence="1">
    <location>
        <begin position="189"/>
        <end position="210"/>
    </location>
</feature>
<feature type="transmembrane region" description="Helical" evidence="1">
    <location>
        <begin position="57"/>
        <end position="78"/>
    </location>
</feature>
<accession>A0ABR9RTX4</accession>
<reference evidence="2 3" key="1">
    <citation type="submission" date="2020-10" db="EMBL/GenBank/DDBJ databases">
        <title>Nocardioides sp. isolated from sludge.</title>
        <authorList>
            <person name="Zhang X."/>
        </authorList>
    </citation>
    <scope>NUCLEOTIDE SEQUENCE [LARGE SCALE GENOMIC DNA]</scope>
    <source>
        <strain evidence="2 3">Y6</strain>
    </source>
</reference>
<organism evidence="2 3">
    <name type="scientific">Nocardioides malaquae</name>
    <dbReference type="NCBI Taxonomy" id="2773426"/>
    <lineage>
        <taxon>Bacteria</taxon>
        <taxon>Bacillati</taxon>
        <taxon>Actinomycetota</taxon>
        <taxon>Actinomycetes</taxon>
        <taxon>Propionibacteriales</taxon>
        <taxon>Nocardioidaceae</taxon>
        <taxon>Nocardioides</taxon>
    </lineage>
</organism>
<dbReference type="EMBL" id="JADCSA010000007">
    <property type="protein sequence ID" value="MBE7324830.1"/>
    <property type="molecule type" value="Genomic_DNA"/>
</dbReference>
<feature type="transmembrane region" description="Helical" evidence="1">
    <location>
        <begin position="149"/>
        <end position="169"/>
    </location>
</feature>
<keyword evidence="1" id="KW-1133">Transmembrane helix</keyword>
<feature type="transmembrane region" description="Helical" evidence="1">
    <location>
        <begin position="217"/>
        <end position="250"/>
    </location>
</feature>